<organism evidence="2 3">
    <name type="scientific">Dibothriocephalus latus</name>
    <name type="common">Fish tapeworm</name>
    <name type="synonym">Diphyllobothrium latum</name>
    <dbReference type="NCBI Taxonomy" id="60516"/>
    <lineage>
        <taxon>Eukaryota</taxon>
        <taxon>Metazoa</taxon>
        <taxon>Spiralia</taxon>
        <taxon>Lophotrochozoa</taxon>
        <taxon>Platyhelminthes</taxon>
        <taxon>Cestoda</taxon>
        <taxon>Eucestoda</taxon>
        <taxon>Diphyllobothriidea</taxon>
        <taxon>Diphyllobothriidae</taxon>
        <taxon>Dibothriocephalus</taxon>
    </lineage>
</organism>
<evidence type="ECO:0000256" key="1">
    <source>
        <dbReference type="SAM" id="MobiDB-lite"/>
    </source>
</evidence>
<protein>
    <submittedName>
        <fullName evidence="2">Uncharacterized protein</fullName>
    </submittedName>
</protein>
<feature type="region of interest" description="Disordered" evidence="1">
    <location>
        <begin position="1"/>
        <end position="28"/>
    </location>
</feature>
<evidence type="ECO:0000313" key="3">
    <source>
        <dbReference type="Proteomes" id="UP000281553"/>
    </source>
</evidence>
<dbReference type="AlphaFoldDB" id="A0A3P6UY03"/>
<accession>A0A3P6UY03</accession>
<gene>
    <name evidence="2" type="ORF">DILT_LOCUS3594</name>
</gene>
<reference evidence="2 3" key="1">
    <citation type="submission" date="2018-11" db="EMBL/GenBank/DDBJ databases">
        <authorList>
            <consortium name="Pathogen Informatics"/>
        </authorList>
    </citation>
    <scope>NUCLEOTIDE SEQUENCE [LARGE SCALE GENOMIC DNA]</scope>
</reference>
<keyword evidence="3" id="KW-1185">Reference proteome</keyword>
<evidence type="ECO:0000313" key="2">
    <source>
        <dbReference type="EMBL" id="VDK84498.1"/>
    </source>
</evidence>
<feature type="compositionally biased region" description="Polar residues" evidence="1">
    <location>
        <begin position="1"/>
        <end position="16"/>
    </location>
</feature>
<feature type="compositionally biased region" description="Low complexity" evidence="1">
    <location>
        <begin position="192"/>
        <end position="208"/>
    </location>
</feature>
<feature type="region of interest" description="Disordered" evidence="1">
    <location>
        <begin position="173"/>
        <end position="242"/>
    </location>
</feature>
<dbReference type="OrthoDB" id="10631642at2759"/>
<name>A0A3P6UY03_DIBLA</name>
<dbReference type="Proteomes" id="UP000281553">
    <property type="component" value="Unassembled WGS sequence"/>
</dbReference>
<proteinExistence type="predicted"/>
<feature type="compositionally biased region" description="Polar residues" evidence="1">
    <location>
        <begin position="178"/>
        <end position="191"/>
    </location>
</feature>
<sequence>MWQNTKATKQTVSPLFNSKLEETGGSPLRGFPTQQVLEFMETLLEIANVFSRRTPWSLIGTANTDILYWRRLRRGPIKMAENDCVALDVTSTIKDGAEKSSPQHHPSSLPPQSSSPTAASSLSGSANGANVSLEERVKRLREAEQSKAEQRRIHSTYTNYALYVNPSLLPDNHPIHSLRSTHSPQHNHQTPRASARRAASAAPSFAHAQSDSASPRNRAVDKGSTTARASAKPHASKGKLKSSQTLLASYHIKQLFMFLQSS</sequence>
<dbReference type="EMBL" id="UYRU01043933">
    <property type="protein sequence ID" value="VDK84498.1"/>
    <property type="molecule type" value="Genomic_DNA"/>
</dbReference>
<feature type="compositionally biased region" description="Low complexity" evidence="1">
    <location>
        <begin position="103"/>
        <end position="130"/>
    </location>
</feature>
<feature type="region of interest" description="Disordered" evidence="1">
    <location>
        <begin position="96"/>
        <end position="133"/>
    </location>
</feature>